<protein>
    <submittedName>
        <fullName evidence="1">Uncharacterized protein</fullName>
    </submittedName>
</protein>
<dbReference type="Proteomes" id="UP001163321">
    <property type="component" value="Chromosome 8"/>
</dbReference>
<dbReference type="EMBL" id="CM047587">
    <property type="protein sequence ID" value="KAI9906303.1"/>
    <property type="molecule type" value="Genomic_DNA"/>
</dbReference>
<sequence>MQNEVGPHRDESCFERNPLLVDVGHSFRRCFYFFLNFNFAKAYHIYESDISLSGLEHRVTLMRNHVLNLQEMYPIHRYDRPR</sequence>
<reference evidence="1 2" key="1">
    <citation type="journal article" date="2022" name="bioRxiv">
        <title>The genome of the oomycete Peronosclerospora sorghi, a cosmopolitan pathogen of maize and sorghum, is inflated with dispersed pseudogenes.</title>
        <authorList>
            <person name="Fletcher K."/>
            <person name="Martin F."/>
            <person name="Isakeit T."/>
            <person name="Cavanaugh K."/>
            <person name="Magill C."/>
            <person name="Michelmore R."/>
        </authorList>
    </citation>
    <scope>NUCLEOTIDE SEQUENCE [LARGE SCALE GENOMIC DNA]</scope>
    <source>
        <strain evidence="1">P6</strain>
    </source>
</reference>
<accession>A0ACC0VKN0</accession>
<evidence type="ECO:0000313" key="1">
    <source>
        <dbReference type="EMBL" id="KAI9906303.1"/>
    </source>
</evidence>
<name>A0ACC0VKN0_9STRA</name>
<organism evidence="1 2">
    <name type="scientific">Peronosclerospora sorghi</name>
    <dbReference type="NCBI Taxonomy" id="230839"/>
    <lineage>
        <taxon>Eukaryota</taxon>
        <taxon>Sar</taxon>
        <taxon>Stramenopiles</taxon>
        <taxon>Oomycota</taxon>
        <taxon>Peronosporomycetes</taxon>
        <taxon>Peronosporales</taxon>
        <taxon>Peronosporaceae</taxon>
        <taxon>Peronosclerospora</taxon>
    </lineage>
</organism>
<proteinExistence type="predicted"/>
<keyword evidence="2" id="KW-1185">Reference proteome</keyword>
<comment type="caution">
    <text evidence="1">The sequence shown here is derived from an EMBL/GenBank/DDBJ whole genome shotgun (WGS) entry which is preliminary data.</text>
</comment>
<gene>
    <name evidence="1" type="ORF">PsorP6_016543</name>
</gene>
<evidence type="ECO:0000313" key="2">
    <source>
        <dbReference type="Proteomes" id="UP001163321"/>
    </source>
</evidence>